<dbReference type="GO" id="GO:0008270">
    <property type="term" value="F:zinc ion binding"/>
    <property type="evidence" value="ECO:0007669"/>
    <property type="project" value="UniProtKB-KW"/>
</dbReference>
<reference evidence="4 5" key="1">
    <citation type="submission" date="2020-12" db="EMBL/GenBank/DDBJ databases">
        <title>De novo assembly of Tibetan sheep genome.</title>
        <authorList>
            <person name="Li X."/>
        </authorList>
    </citation>
    <scope>NUCLEOTIDE SEQUENCE [LARGE SCALE GENOMIC DNA]</scope>
    <source>
        <tissue evidence="4">Heart</tissue>
    </source>
</reference>
<comment type="caution">
    <text evidence="4">The sequence shown here is derived from an EMBL/GenBank/DDBJ whole genome shotgun (WGS) entry which is preliminary data.</text>
</comment>
<dbReference type="PROSITE" id="PS50158">
    <property type="entry name" value="ZF_CCHC"/>
    <property type="match status" value="1"/>
</dbReference>
<dbReference type="InterPro" id="IPR001878">
    <property type="entry name" value="Znf_CCHC"/>
</dbReference>
<evidence type="ECO:0000313" key="5">
    <source>
        <dbReference type="Proteomes" id="UP000664991"/>
    </source>
</evidence>
<evidence type="ECO:0000259" key="3">
    <source>
        <dbReference type="PROSITE" id="PS50158"/>
    </source>
</evidence>
<dbReference type="InterPro" id="IPR036875">
    <property type="entry name" value="Znf_CCHC_sf"/>
</dbReference>
<dbReference type="GO" id="GO:0000398">
    <property type="term" value="P:mRNA splicing, via spliceosome"/>
    <property type="evidence" value="ECO:0007669"/>
    <property type="project" value="InterPro"/>
</dbReference>
<feature type="compositionally biased region" description="Acidic residues" evidence="2">
    <location>
        <begin position="242"/>
        <end position="257"/>
    </location>
</feature>
<evidence type="ECO:0000256" key="1">
    <source>
        <dbReference type="PROSITE-ProRule" id="PRU00047"/>
    </source>
</evidence>
<keyword evidence="1" id="KW-0862">Zinc</keyword>
<dbReference type="PANTHER" id="PTHR46259">
    <property type="entry name" value="ZINC FINGER CCHC-TYPE AND RNA-BINDING MOTIF-CONTAINING PROTEIN 1"/>
    <property type="match status" value="1"/>
</dbReference>
<dbReference type="SUPFAM" id="SSF57756">
    <property type="entry name" value="Retrovirus zinc finger-like domains"/>
    <property type="match status" value="1"/>
</dbReference>
<proteinExistence type="predicted"/>
<sequence length="314" mass="36222">MEEALFMTPHSYSHKRINYKRIGDRIFSEINLYKTMCQLQKKQTGMEEREPDMEFEDLLEQRHMENRSIFGKINGCDMESLTKPVVKGKPWKFIKTDHQLSLCIQSYKRTLLYAEVVGNPGTFQSRVSFALIYIIFGTPSDAMQALVMPRSSLRRKTIDFLSAKTQQYIMNTTYTDRVLSLEIFMNVSIKPNLMAATSILDIECYECGESGHLSYACPKNMLGEREPPKKKEKKKKKKIPEPAEEIEEVEESEDEGEGPALDSLSQARAFQQAKIEEEQKKWKPRSGGPSTSDDSRHPRIKKSTYFSDEEELSD</sequence>
<evidence type="ECO:0000256" key="2">
    <source>
        <dbReference type="SAM" id="MobiDB-lite"/>
    </source>
</evidence>
<dbReference type="AlphaFoldDB" id="A0A836A2L7"/>
<dbReference type="EMBL" id="JAEMGP010000007">
    <property type="protein sequence ID" value="KAG5206510.1"/>
    <property type="molecule type" value="Genomic_DNA"/>
</dbReference>
<dbReference type="SMART" id="SM00343">
    <property type="entry name" value="ZnF_C2HC"/>
    <property type="match status" value="1"/>
</dbReference>
<evidence type="ECO:0000313" key="4">
    <source>
        <dbReference type="EMBL" id="KAG5206510.1"/>
    </source>
</evidence>
<accession>A0A836A2L7</accession>
<keyword evidence="1" id="KW-0863">Zinc-finger</keyword>
<organism evidence="4 5">
    <name type="scientific">Ovis aries</name>
    <name type="common">Sheep</name>
    <dbReference type="NCBI Taxonomy" id="9940"/>
    <lineage>
        <taxon>Eukaryota</taxon>
        <taxon>Metazoa</taxon>
        <taxon>Chordata</taxon>
        <taxon>Craniata</taxon>
        <taxon>Vertebrata</taxon>
        <taxon>Euteleostomi</taxon>
        <taxon>Mammalia</taxon>
        <taxon>Eutheria</taxon>
        <taxon>Laurasiatheria</taxon>
        <taxon>Artiodactyla</taxon>
        <taxon>Ruminantia</taxon>
        <taxon>Pecora</taxon>
        <taxon>Bovidae</taxon>
        <taxon>Caprinae</taxon>
        <taxon>Ovis</taxon>
    </lineage>
</organism>
<feature type="region of interest" description="Disordered" evidence="2">
    <location>
        <begin position="216"/>
        <end position="314"/>
    </location>
</feature>
<dbReference type="InterPro" id="IPR044598">
    <property type="entry name" value="ZCRB1"/>
</dbReference>
<dbReference type="Gene3D" id="4.10.60.10">
    <property type="entry name" value="Zinc finger, CCHC-type"/>
    <property type="match status" value="1"/>
</dbReference>
<keyword evidence="1" id="KW-0479">Metal-binding</keyword>
<feature type="domain" description="CCHC-type" evidence="3">
    <location>
        <begin position="204"/>
        <end position="219"/>
    </location>
</feature>
<protein>
    <recommendedName>
        <fullName evidence="3">CCHC-type domain-containing protein</fullName>
    </recommendedName>
</protein>
<dbReference type="GO" id="GO:0005689">
    <property type="term" value="C:U12-type spliceosomal complex"/>
    <property type="evidence" value="ECO:0007669"/>
    <property type="project" value="InterPro"/>
</dbReference>
<dbReference type="Proteomes" id="UP000664991">
    <property type="component" value="Unassembled WGS sequence"/>
</dbReference>
<name>A0A836A2L7_SHEEP</name>
<gene>
    <name evidence="4" type="ORF">JEQ12_018083</name>
</gene>
<dbReference type="GO" id="GO:0003723">
    <property type="term" value="F:RNA binding"/>
    <property type="evidence" value="ECO:0007669"/>
    <property type="project" value="TreeGrafter"/>
</dbReference>
<dbReference type="Pfam" id="PF00098">
    <property type="entry name" value="zf-CCHC"/>
    <property type="match status" value="1"/>
</dbReference>
<dbReference type="PANTHER" id="PTHR46259:SF1">
    <property type="entry name" value="ZINC FINGER CCHC-TYPE AND RNA-BINDING MOTIF-CONTAINING PROTEIN 1"/>
    <property type="match status" value="1"/>
</dbReference>